<feature type="transmembrane region" description="Helical" evidence="1">
    <location>
        <begin position="104"/>
        <end position="125"/>
    </location>
</feature>
<dbReference type="InterPro" id="IPR003675">
    <property type="entry name" value="Rce1/LyrA-like_dom"/>
</dbReference>
<accession>A0ABM8JPC8</accession>
<feature type="transmembrane region" description="Helical" evidence="1">
    <location>
        <begin position="72"/>
        <end position="92"/>
    </location>
</feature>
<keyword evidence="4" id="KW-1185">Reference proteome</keyword>
<dbReference type="Pfam" id="PF02517">
    <property type="entry name" value="Rce1-like"/>
    <property type="match status" value="1"/>
</dbReference>
<dbReference type="EMBL" id="AP028955">
    <property type="protein sequence ID" value="BET38991.1"/>
    <property type="molecule type" value="Genomic_DNA"/>
</dbReference>
<feature type="transmembrane region" description="Helical" evidence="1">
    <location>
        <begin position="342"/>
        <end position="360"/>
    </location>
</feature>
<evidence type="ECO:0000313" key="3">
    <source>
        <dbReference type="EMBL" id="BET38991.1"/>
    </source>
</evidence>
<dbReference type="GO" id="GO:0008237">
    <property type="term" value="F:metallopeptidase activity"/>
    <property type="evidence" value="ECO:0007669"/>
    <property type="project" value="UniProtKB-KW"/>
</dbReference>
<keyword evidence="3" id="KW-0645">Protease</keyword>
<protein>
    <submittedName>
        <fullName evidence="3">CPBP family intramembrane metalloprotease</fullName>
    </submittedName>
</protein>
<proteinExistence type="predicted"/>
<evidence type="ECO:0000259" key="2">
    <source>
        <dbReference type="Pfam" id="PF02517"/>
    </source>
</evidence>
<keyword evidence="3" id="KW-0378">Hydrolase</keyword>
<feature type="domain" description="CAAX prenyl protease 2/Lysostaphin resistance protein A-like" evidence="2">
    <location>
        <begin position="264"/>
        <end position="353"/>
    </location>
</feature>
<feature type="transmembrane region" description="Helical" evidence="1">
    <location>
        <begin position="170"/>
        <end position="192"/>
    </location>
</feature>
<name>A0ABM8JPC8_9MOLU</name>
<keyword evidence="3" id="KW-0482">Metalloprotease</keyword>
<feature type="transmembrane region" description="Helical" evidence="1">
    <location>
        <begin position="290"/>
        <end position="307"/>
    </location>
</feature>
<feature type="transmembrane region" description="Helical" evidence="1">
    <location>
        <begin position="212"/>
        <end position="233"/>
    </location>
</feature>
<feature type="transmembrane region" description="Helical" evidence="1">
    <location>
        <begin position="137"/>
        <end position="158"/>
    </location>
</feature>
<feature type="transmembrane region" description="Helical" evidence="1">
    <location>
        <begin position="253"/>
        <end position="278"/>
    </location>
</feature>
<keyword evidence="1" id="KW-1133">Transmembrane helix</keyword>
<keyword evidence="1" id="KW-0812">Transmembrane</keyword>
<sequence length="363" mass="41404">MHYLYMFNKKSNQINVSHNNDIIRRINLNQTDNINSNNLEKNEQKQSFIDKFTSKSLSCDDTNNFNFKTASWNLTIIYLISFIIIPILYSLIKTYAVKDTSQSSFLSLFIFSLLPIFGLVVSLGIDWETMIKKGGWAAYSHSVFGFISVVFVLLFFIATKVISGKDDDVTSLATTFLIQQLFQLLGSILVLVFCRSLRERIITTLKEAKLDLITWVTIFAVIGTILNIIFNIIPKFSEFNMLTSNNTSKNQDVLNLLMNSPYGIFVLVLSTIFIAPINEEISYRHGTFTIVRYRWLAYAASLIYFPSMHVMDSGDWNNIIGYLGFSIILPLLFIMTRGNTTYTIGLHAFSNLIATIFGFINKN</sequence>
<feature type="transmembrane region" description="Helical" evidence="1">
    <location>
        <begin position="319"/>
        <end position="335"/>
    </location>
</feature>
<evidence type="ECO:0000256" key="1">
    <source>
        <dbReference type="SAM" id="Phobius"/>
    </source>
</evidence>
<reference evidence="4" key="1">
    <citation type="journal article" date="2024" name="FEMS Microbiol. Lett.">
        <title>Genomic insights into Spiroplasma endosymbionts that induce male-killing and protective phenotypes in the pea aphid.</title>
        <authorList>
            <person name="Arai H."/>
            <person name="Legeai F."/>
            <person name="Kageyama D."/>
            <person name="Sugio A."/>
            <person name="Simon J.C."/>
        </authorList>
    </citation>
    <scope>NUCLEOTIDE SEQUENCE [LARGE SCALE GENOMIC DNA]</scope>
    <source>
        <strain evidence="4">sAp269</strain>
    </source>
</reference>
<keyword evidence="1" id="KW-0472">Membrane</keyword>
<evidence type="ECO:0000313" key="4">
    <source>
        <dbReference type="Proteomes" id="UP001473424"/>
    </source>
</evidence>
<organism evidence="3 4">
    <name type="scientific">Spiroplasma ixodetis</name>
    <dbReference type="NCBI Taxonomy" id="2141"/>
    <lineage>
        <taxon>Bacteria</taxon>
        <taxon>Bacillati</taxon>
        <taxon>Mycoplasmatota</taxon>
        <taxon>Mollicutes</taxon>
        <taxon>Entomoplasmatales</taxon>
        <taxon>Spiroplasmataceae</taxon>
        <taxon>Spiroplasma</taxon>
    </lineage>
</organism>
<dbReference type="Proteomes" id="UP001473424">
    <property type="component" value="Chromosome"/>
</dbReference>
<gene>
    <name evidence="3" type="ORF">SAP269_15800</name>
</gene>